<organism evidence="3 4">
    <name type="scientific">Agromyces terreus</name>
    <dbReference type="NCBI Taxonomy" id="424795"/>
    <lineage>
        <taxon>Bacteria</taxon>
        <taxon>Bacillati</taxon>
        <taxon>Actinomycetota</taxon>
        <taxon>Actinomycetes</taxon>
        <taxon>Micrococcales</taxon>
        <taxon>Microbacteriaceae</taxon>
        <taxon>Agromyces</taxon>
    </lineage>
</organism>
<dbReference type="AlphaFoldDB" id="A0A9X2KBI1"/>
<evidence type="ECO:0000256" key="1">
    <source>
        <dbReference type="SAM" id="MobiDB-lite"/>
    </source>
</evidence>
<feature type="region of interest" description="Disordered" evidence="1">
    <location>
        <begin position="63"/>
        <end position="124"/>
    </location>
</feature>
<proteinExistence type="predicted"/>
<keyword evidence="2" id="KW-1133">Transmembrane helix</keyword>
<keyword evidence="2" id="KW-0472">Membrane</keyword>
<dbReference type="OrthoDB" id="5007831at2"/>
<feature type="transmembrane region" description="Helical" evidence="2">
    <location>
        <begin position="6"/>
        <end position="26"/>
    </location>
</feature>
<evidence type="ECO:0000256" key="2">
    <source>
        <dbReference type="SAM" id="Phobius"/>
    </source>
</evidence>
<reference evidence="3" key="1">
    <citation type="submission" date="2022-06" db="EMBL/GenBank/DDBJ databases">
        <title>Sequencing the genomes of 1000 actinobacteria strains.</title>
        <authorList>
            <person name="Klenk H.-P."/>
        </authorList>
    </citation>
    <scope>NUCLEOTIDE SEQUENCE</scope>
    <source>
        <strain evidence="3">DSM 22016</strain>
    </source>
</reference>
<accession>A0A9X2KBI1</accession>
<evidence type="ECO:0000313" key="4">
    <source>
        <dbReference type="Proteomes" id="UP001139722"/>
    </source>
</evidence>
<dbReference type="Proteomes" id="UP001139722">
    <property type="component" value="Unassembled WGS sequence"/>
</dbReference>
<evidence type="ECO:0000313" key="3">
    <source>
        <dbReference type="EMBL" id="MCP2370629.1"/>
    </source>
</evidence>
<feature type="compositionally biased region" description="Basic and acidic residues" evidence="1">
    <location>
        <begin position="86"/>
        <end position="124"/>
    </location>
</feature>
<dbReference type="EMBL" id="JAMZDY010000001">
    <property type="protein sequence ID" value="MCP2370629.1"/>
    <property type="molecule type" value="Genomic_DNA"/>
</dbReference>
<name>A0A9X2KBI1_9MICO</name>
<keyword evidence="2" id="KW-0812">Transmembrane</keyword>
<comment type="caution">
    <text evidence="3">The sequence shown here is derived from an EMBL/GenBank/DDBJ whole genome shotgun (WGS) entry which is preliminary data.</text>
</comment>
<dbReference type="RefSeq" id="WP_156998239.1">
    <property type="nucleotide sequence ID" value="NZ_BAAANU010000007.1"/>
</dbReference>
<protein>
    <submittedName>
        <fullName evidence="3">Uncharacterized protein</fullName>
    </submittedName>
</protein>
<gene>
    <name evidence="3" type="ORF">BJ978_001305</name>
</gene>
<sequence>MIGTLLAVLVGAFVLALAIGTVVRLVRAPKGRRLRSAFAPLMGAGEVYQQLHTGQKGLQESVIESIQASESRPSRTDGDDDDEAGEREPGHDRGGREHDDDSGGREHDDHDGPGDHGHGHDVPR</sequence>
<keyword evidence="4" id="KW-1185">Reference proteome</keyword>